<reference evidence="2 3" key="1">
    <citation type="submission" date="2019-03" db="EMBL/GenBank/DDBJ databases">
        <title>First draft genome of Liparis tanakae, snailfish: a comprehensive survey of snailfish specific genes.</title>
        <authorList>
            <person name="Kim W."/>
            <person name="Song I."/>
            <person name="Jeong J.-H."/>
            <person name="Kim D."/>
            <person name="Kim S."/>
            <person name="Ryu S."/>
            <person name="Song J.Y."/>
            <person name="Lee S.K."/>
        </authorList>
    </citation>
    <scope>NUCLEOTIDE SEQUENCE [LARGE SCALE GENOMIC DNA]</scope>
    <source>
        <tissue evidence="2">Muscle</tissue>
    </source>
</reference>
<evidence type="ECO:0000313" key="2">
    <source>
        <dbReference type="EMBL" id="TNN78712.1"/>
    </source>
</evidence>
<organism evidence="2 3">
    <name type="scientific">Liparis tanakae</name>
    <name type="common">Tanaka's snailfish</name>
    <dbReference type="NCBI Taxonomy" id="230148"/>
    <lineage>
        <taxon>Eukaryota</taxon>
        <taxon>Metazoa</taxon>
        <taxon>Chordata</taxon>
        <taxon>Craniata</taxon>
        <taxon>Vertebrata</taxon>
        <taxon>Euteleostomi</taxon>
        <taxon>Actinopterygii</taxon>
        <taxon>Neopterygii</taxon>
        <taxon>Teleostei</taxon>
        <taxon>Neoteleostei</taxon>
        <taxon>Acanthomorphata</taxon>
        <taxon>Eupercaria</taxon>
        <taxon>Perciformes</taxon>
        <taxon>Cottioidei</taxon>
        <taxon>Cottales</taxon>
        <taxon>Liparidae</taxon>
        <taxon>Liparis</taxon>
    </lineage>
</organism>
<sequence length="106" mass="11213">MVGGKKSVKVITCDGQEGVGVLVRAQGSLPGSLLEVLDQTLEVLHALLRLRLDDHPGCPQNSQDVVQVQRVVRHADGVGLGRHADQIVGQDGAEEPGIFDDASQVL</sequence>
<name>A0A4Z2INB5_9TELE</name>
<accession>A0A4Z2INB5</accession>
<dbReference type="Proteomes" id="UP000314294">
    <property type="component" value="Unassembled WGS sequence"/>
</dbReference>
<evidence type="ECO:0000313" key="3">
    <source>
        <dbReference type="Proteomes" id="UP000314294"/>
    </source>
</evidence>
<proteinExistence type="predicted"/>
<feature type="region of interest" description="Disordered" evidence="1">
    <location>
        <begin position="84"/>
        <end position="106"/>
    </location>
</feature>
<comment type="caution">
    <text evidence="2">The sequence shown here is derived from an EMBL/GenBank/DDBJ whole genome shotgun (WGS) entry which is preliminary data.</text>
</comment>
<protein>
    <submittedName>
        <fullName evidence="2">Uncharacterized protein</fullName>
    </submittedName>
</protein>
<keyword evidence="3" id="KW-1185">Reference proteome</keyword>
<evidence type="ECO:0000256" key="1">
    <source>
        <dbReference type="SAM" id="MobiDB-lite"/>
    </source>
</evidence>
<dbReference type="EMBL" id="SRLO01000071">
    <property type="protein sequence ID" value="TNN78712.1"/>
    <property type="molecule type" value="Genomic_DNA"/>
</dbReference>
<gene>
    <name evidence="2" type="ORF">EYF80_011116</name>
</gene>
<dbReference type="AlphaFoldDB" id="A0A4Z2INB5"/>